<evidence type="ECO:0000256" key="1">
    <source>
        <dbReference type="SAM" id="MobiDB-lite"/>
    </source>
</evidence>
<organism evidence="2 3">
    <name type="scientific">Senna tora</name>
    <dbReference type="NCBI Taxonomy" id="362788"/>
    <lineage>
        <taxon>Eukaryota</taxon>
        <taxon>Viridiplantae</taxon>
        <taxon>Streptophyta</taxon>
        <taxon>Embryophyta</taxon>
        <taxon>Tracheophyta</taxon>
        <taxon>Spermatophyta</taxon>
        <taxon>Magnoliopsida</taxon>
        <taxon>eudicotyledons</taxon>
        <taxon>Gunneridae</taxon>
        <taxon>Pentapetalae</taxon>
        <taxon>rosids</taxon>
        <taxon>fabids</taxon>
        <taxon>Fabales</taxon>
        <taxon>Fabaceae</taxon>
        <taxon>Caesalpinioideae</taxon>
        <taxon>Cassia clade</taxon>
        <taxon>Senna</taxon>
    </lineage>
</organism>
<feature type="region of interest" description="Disordered" evidence="1">
    <location>
        <begin position="1"/>
        <end position="29"/>
    </location>
</feature>
<name>A0A834SFW1_9FABA</name>
<feature type="region of interest" description="Disordered" evidence="1">
    <location>
        <begin position="62"/>
        <end position="99"/>
    </location>
</feature>
<proteinExistence type="predicted"/>
<dbReference type="AlphaFoldDB" id="A0A834SFW1"/>
<sequence>MRETEKEAEWEDGEEEEDRSGGGGEKKMKSRFVWFETNIEALVYVRNRERVSAEEKEESIDFNATMYSESPVHQPIKEEPIEKDSDATMFSSTSDKEPN</sequence>
<protein>
    <submittedName>
        <fullName evidence="2">Uncharacterized protein</fullName>
    </submittedName>
</protein>
<dbReference type="EMBL" id="JAAIUW010000013">
    <property type="protein sequence ID" value="KAF7802662.1"/>
    <property type="molecule type" value="Genomic_DNA"/>
</dbReference>
<feature type="compositionally biased region" description="Acidic residues" evidence="1">
    <location>
        <begin position="8"/>
        <end position="18"/>
    </location>
</feature>
<dbReference type="Proteomes" id="UP000634136">
    <property type="component" value="Unassembled WGS sequence"/>
</dbReference>
<reference evidence="2" key="1">
    <citation type="submission" date="2020-09" db="EMBL/GenBank/DDBJ databases">
        <title>Genome-Enabled Discovery of Anthraquinone Biosynthesis in Senna tora.</title>
        <authorList>
            <person name="Kang S.-H."/>
            <person name="Pandey R.P."/>
            <person name="Lee C.-M."/>
            <person name="Sim J.-S."/>
            <person name="Jeong J.-T."/>
            <person name="Choi B.-S."/>
            <person name="Jung M."/>
            <person name="Ginzburg D."/>
            <person name="Zhao K."/>
            <person name="Won S.Y."/>
            <person name="Oh T.-J."/>
            <person name="Yu Y."/>
            <person name="Kim N.-H."/>
            <person name="Lee O.R."/>
            <person name="Lee T.-H."/>
            <person name="Bashyal P."/>
            <person name="Kim T.-S."/>
            <person name="Lee W.-H."/>
            <person name="Kawkins C."/>
            <person name="Kim C.-K."/>
            <person name="Kim J.S."/>
            <person name="Ahn B.O."/>
            <person name="Rhee S.Y."/>
            <person name="Sohng J.K."/>
        </authorList>
    </citation>
    <scope>NUCLEOTIDE SEQUENCE</scope>
    <source>
        <tissue evidence="2">Leaf</tissue>
    </source>
</reference>
<gene>
    <name evidence="2" type="ORF">G2W53_041773</name>
</gene>
<feature type="compositionally biased region" description="Basic and acidic residues" evidence="1">
    <location>
        <begin position="75"/>
        <end position="86"/>
    </location>
</feature>
<keyword evidence="3" id="KW-1185">Reference proteome</keyword>
<evidence type="ECO:0000313" key="2">
    <source>
        <dbReference type="EMBL" id="KAF7802662.1"/>
    </source>
</evidence>
<comment type="caution">
    <text evidence="2">The sequence shown here is derived from an EMBL/GenBank/DDBJ whole genome shotgun (WGS) entry which is preliminary data.</text>
</comment>
<accession>A0A834SFW1</accession>
<evidence type="ECO:0000313" key="3">
    <source>
        <dbReference type="Proteomes" id="UP000634136"/>
    </source>
</evidence>